<evidence type="ECO:0000256" key="2">
    <source>
        <dbReference type="SAM" id="SignalP"/>
    </source>
</evidence>
<keyword evidence="2" id="KW-0732">Signal</keyword>
<dbReference type="Proteomes" id="UP000291591">
    <property type="component" value="Unassembled WGS sequence"/>
</dbReference>
<dbReference type="EMBL" id="SHKL01000001">
    <property type="protein sequence ID" value="RZT85420.1"/>
    <property type="molecule type" value="Genomic_DNA"/>
</dbReference>
<proteinExistence type="predicted"/>
<organism evidence="4 5">
    <name type="scientific">Pseudonocardia sediminis</name>
    <dbReference type="NCBI Taxonomy" id="1397368"/>
    <lineage>
        <taxon>Bacteria</taxon>
        <taxon>Bacillati</taxon>
        <taxon>Actinomycetota</taxon>
        <taxon>Actinomycetes</taxon>
        <taxon>Pseudonocardiales</taxon>
        <taxon>Pseudonocardiaceae</taxon>
        <taxon>Pseudonocardia</taxon>
    </lineage>
</organism>
<name>A0A4V2FQN6_PSEST</name>
<accession>A0A4V2FQN6</accession>
<sequence length="190" mass="19647">MGHKSIRKWTVCAVVAAAGLTLTASPALAEDAPVPPPATFTSTLTASATPQTVVDDAGKPSPGQTGAKGTFTLKLNSQMNIVCYEIMVMGVTPPFASPARTATHLQEGQPNESGNPRMVFPDPQGPPGGPMTSKGCLQGPFTTGVIVNGVDTGTGFDVKKLEANPAAWFVDTHTQQFRNGALRGQLSKTG</sequence>
<evidence type="ECO:0000313" key="5">
    <source>
        <dbReference type="Proteomes" id="UP000291591"/>
    </source>
</evidence>
<evidence type="ECO:0000259" key="3">
    <source>
        <dbReference type="SMART" id="SM00754"/>
    </source>
</evidence>
<gene>
    <name evidence="4" type="ORF">EV383_2285</name>
</gene>
<feature type="region of interest" description="Disordered" evidence="1">
    <location>
        <begin position="100"/>
        <end position="137"/>
    </location>
</feature>
<dbReference type="SMART" id="SM00754">
    <property type="entry name" value="CHRD"/>
    <property type="match status" value="1"/>
</dbReference>
<feature type="chain" id="PRO_5020615944" evidence="2">
    <location>
        <begin position="30"/>
        <end position="190"/>
    </location>
</feature>
<evidence type="ECO:0000313" key="4">
    <source>
        <dbReference type="EMBL" id="RZT85420.1"/>
    </source>
</evidence>
<dbReference type="InterPro" id="IPR010895">
    <property type="entry name" value="CHRD"/>
</dbReference>
<feature type="signal peptide" evidence="2">
    <location>
        <begin position="1"/>
        <end position="29"/>
    </location>
</feature>
<dbReference type="RefSeq" id="WP_130289884.1">
    <property type="nucleotide sequence ID" value="NZ_SHKL01000001.1"/>
</dbReference>
<reference evidence="4 5" key="1">
    <citation type="submission" date="2019-02" db="EMBL/GenBank/DDBJ databases">
        <title>Sequencing the genomes of 1000 actinobacteria strains.</title>
        <authorList>
            <person name="Klenk H.-P."/>
        </authorList>
    </citation>
    <scope>NUCLEOTIDE SEQUENCE [LARGE SCALE GENOMIC DNA]</scope>
    <source>
        <strain evidence="4 5">DSM 45779</strain>
    </source>
</reference>
<feature type="compositionally biased region" description="Polar residues" evidence="1">
    <location>
        <begin position="103"/>
        <end position="114"/>
    </location>
</feature>
<dbReference type="AlphaFoldDB" id="A0A4V2FQN6"/>
<evidence type="ECO:0000256" key="1">
    <source>
        <dbReference type="SAM" id="MobiDB-lite"/>
    </source>
</evidence>
<comment type="caution">
    <text evidence="4">The sequence shown here is derived from an EMBL/GenBank/DDBJ whole genome shotgun (WGS) entry which is preliminary data.</text>
</comment>
<dbReference type="OrthoDB" id="3579338at2"/>
<keyword evidence="5" id="KW-1185">Reference proteome</keyword>
<feature type="domain" description="CHRD" evidence="3">
    <location>
        <begin position="42"/>
        <end position="188"/>
    </location>
</feature>
<dbReference type="Pfam" id="PF07452">
    <property type="entry name" value="CHRD"/>
    <property type="match status" value="1"/>
</dbReference>
<protein>
    <submittedName>
        <fullName evidence="4">CHRD domain-containing protein</fullName>
    </submittedName>
</protein>